<keyword evidence="11" id="KW-1185">Reference proteome</keyword>
<gene>
    <name evidence="10" type="ORF">HRQ91_02835</name>
</gene>
<feature type="domain" description="ABC transmembrane type-1" evidence="9">
    <location>
        <begin position="14"/>
        <end position="209"/>
    </location>
</feature>
<evidence type="ECO:0000256" key="2">
    <source>
        <dbReference type="ARBA" id="ARBA00007069"/>
    </source>
</evidence>
<evidence type="ECO:0000256" key="8">
    <source>
        <dbReference type="RuleBase" id="RU363032"/>
    </source>
</evidence>
<dbReference type="GO" id="GO:0048473">
    <property type="term" value="P:D-methionine transmembrane transport"/>
    <property type="evidence" value="ECO:0007669"/>
    <property type="project" value="TreeGrafter"/>
</dbReference>
<dbReference type="RefSeq" id="WP_210120712.1">
    <property type="nucleotide sequence ID" value="NZ_CP054142.1"/>
</dbReference>
<feature type="transmembrane region" description="Helical" evidence="8">
    <location>
        <begin position="64"/>
        <end position="85"/>
    </location>
</feature>
<evidence type="ECO:0000256" key="6">
    <source>
        <dbReference type="ARBA" id="ARBA00022989"/>
    </source>
</evidence>
<dbReference type="NCBIfam" id="NF008049">
    <property type="entry name" value="PRK10782.1"/>
    <property type="match status" value="1"/>
</dbReference>
<evidence type="ECO:0000256" key="4">
    <source>
        <dbReference type="ARBA" id="ARBA00022475"/>
    </source>
</evidence>
<dbReference type="Proteomes" id="UP000671908">
    <property type="component" value="Chromosome"/>
</dbReference>
<accession>A0A975F5X7</accession>
<evidence type="ECO:0000256" key="7">
    <source>
        <dbReference type="ARBA" id="ARBA00023136"/>
    </source>
</evidence>
<feature type="transmembrane region" description="Helical" evidence="8">
    <location>
        <begin position="190"/>
        <end position="210"/>
    </location>
</feature>
<dbReference type="InterPro" id="IPR051322">
    <property type="entry name" value="AA_ABC_Transporter_Permease"/>
</dbReference>
<dbReference type="CDD" id="cd06261">
    <property type="entry name" value="TM_PBP2"/>
    <property type="match status" value="1"/>
</dbReference>
<dbReference type="GO" id="GO:0005886">
    <property type="term" value="C:plasma membrane"/>
    <property type="evidence" value="ECO:0007669"/>
    <property type="project" value="UniProtKB-SubCell"/>
</dbReference>
<keyword evidence="5 8" id="KW-0812">Transmembrane</keyword>
<keyword evidence="7 8" id="KW-0472">Membrane</keyword>
<dbReference type="InterPro" id="IPR000515">
    <property type="entry name" value="MetI-like"/>
</dbReference>
<protein>
    <submittedName>
        <fullName evidence="10">ABC transporter permease</fullName>
    </submittedName>
</protein>
<dbReference type="FunFam" id="1.10.3720.10:FF:000002">
    <property type="entry name" value="D-methionine ABC transporter permease MetI"/>
    <property type="match status" value="1"/>
</dbReference>
<proteinExistence type="inferred from homology"/>
<dbReference type="InterPro" id="IPR035906">
    <property type="entry name" value="MetI-like_sf"/>
</dbReference>
<dbReference type="SUPFAM" id="SSF161098">
    <property type="entry name" value="MetI-like"/>
    <property type="match status" value="1"/>
</dbReference>
<comment type="similarity">
    <text evidence="2">Belongs to the binding-protein-dependent transport system permease family. CysTW subfamily.</text>
</comment>
<feature type="transmembrane region" description="Helical" evidence="8">
    <location>
        <begin position="148"/>
        <end position="170"/>
    </location>
</feature>
<sequence length="220" mass="23696">MDLYKLFTLVFDATVQTMIMVFLSTLFSVVMGLPLGVLLCITAPETGIYPRPILNQVLTRIVNVLRSFPFIILMILLFPLSRVLIGTSIGTKATIVPLSIAAAPFVARVIETALKEVDPGVVQAARSMGSTLMQIVTKVLLPEAMPSLIDGITLTIINLIGYSAMAGAIGGGGLGDLAIRYGYQRFRTEVMVAAVVVILVLVEVIQFTGTKISNRIISKR</sequence>
<organism evidence="10 11">
    <name type="scientific">Treponema parvum</name>
    <dbReference type="NCBI Taxonomy" id="138851"/>
    <lineage>
        <taxon>Bacteria</taxon>
        <taxon>Pseudomonadati</taxon>
        <taxon>Spirochaetota</taxon>
        <taxon>Spirochaetia</taxon>
        <taxon>Spirochaetales</taxon>
        <taxon>Treponemataceae</taxon>
        <taxon>Treponema</taxon>
    </lineage>
</organism>
<keyword evidence="4" id="KW-1003">Cell membrane</keyword>
<dbReference type="PANTHER" id="PTHR30450:SF1">
    <property type="entry name" value="D-METHIONINE TRANSPORT SYSTEM PERMEASE PROTEIN METI-RELATED"/>
    <property type="match status" value="1"/>
</dbReference>
<evidence type="ECO:0000259" key="9">
    <source>
        <dbReference type="PROSITE" id="PS50928"/>
    </source>
</evidence>
<dbReference type="PANTHER" id="PTHR30450">
    <property type="entry name" value="ABC TRANSPORTER PERMEASE"/>
    <property type="match status" value="1"/>
</dbReference>
<comment type="subcellular location">
    <subcellularLocation>
        <location evidence="1 8">Cell membrane</location>
        <topology evidence="1 8">Multi-pass membrane protein</topology>
    </subcellularLocation>
</comment>
<dbReference type="Gene3D" id="1.10.3720.10">
    <property type="entry name" value="MetI-like"/>
    <property type="match status" value="1"/>
</dbReference>
<dbReference type="EMBL" id="CP054142">
    <property type="protein sequence ID" value="QTQ15101.1"/>
    <property type="molecule type" value="Genomic_DNA"/>
</dbReference>
<feature type="transmembrane region" description="Helical" evidence="8">
    <location>
        <begin position="21"/>
        <end position="44"/>
    </location>
</feature>
<dbReference type="KEGG" id="tpav:HRQ91_02835"/>
<dbReference type="PROSITE" id="PS50928">
    <property type="entry name" value="ABC_TM1"/>
    <property type="match status" value="1"/>
</dbReference>
<evidence type="ECO:0000313" key="10">
    <source>
        <dbReference type="EMBL" id="QTQ15101.1"/>
    </source>
</evidence>
<reference evidence="10 11" key="1">
    <citation type="journal article" date="2021" name="Microbiol. Resour. Announc.">
        <title>Complete Genome Sequences of Three Human Oral Treponema parvum Isolates.</title>
        <authorList>
            <person name="Zeng H."/>
            <person name="Watt R.M."/>
        </authorList>
    </citation>
    <scope>NUCLEOTIDE SEQUENCE [LARGE SCALE GENOMIC DNA]</scope>
    <source>
        <strain evidence="10 11">ATCC 700770</strain>
    </source>
</reference>
<dbReference type="AlphaFoldDB" id="A0A975F5X7"/>
<evidence type="ECO:0000256" key="1">
    <source>
        <dbReference type="ARBA" id="ARBA00004651"/>
    </source>
</evidence>
<evidence type="ECO:0000313" key="11">
    <source>
        <dbReference type="Proteomes" id="UP000671908"/>
    </source>
</evidence>
<keyword evidence="6 8" id="KW-1133">Transmembrane helix</keyword>
<dbReference type="Pfam" id="PF00528">
    <property type="entry name" value="BPD_transp_1"/>
    <property type="match status" value="1"/>
</dbReference>
<evidence type="ECO:0000256" key="5">
    <source>
        <dbReference type="ARBA" id="ARBA00022692"/>
    </source>
</evidence>
<evidence type="ECO:0000256" key="3">
    <source>
        <dbReference type="ARBA" id="ARBA00022448"/>
    </source>
</evidence>
<keyword evidence="3 8" id="KW-0813">Transport</keyword>
<name>A0A975F5X7_9SPIR</name>